<keyword evidence="7" id="KW-1185">Reference proteome</keyword>
<dbReference type="Proteomes" id="UP000008130">
    <property type="component" value="Chromosome"/>
</dbReference>
<evidence type="ECO:0000259" key="5">
    <source>
        <dbReference type="PROSITE" id="PS50887"/>
    </source>
</evidence>
<dbReference type="GO" id="GO:0005886">
    <property type="term" value="C:plasma membrane"/>
    <property type="evidence" value="ECO:0007669"/>
    <property type="project" value="TreeGrafter"/>
</dbReference>
<dbReference type="AlphaFoldDB" id="F2IUZ9"/>
<organism evidence="6 7">
    <name type="scientific">Polymorphum gilvum (strain LMG 25793 / CGMCC 1.9160 / SL003B-26A1)</name>
    <dbReference type="NCBI Taxonomy" id="991905"/>
    <lineage>
        <taxon>Bacteria</taxon>
        <taxon>Pseudomonadati</taxon>
        <taxon>Pseudomonadota</taxon>
        <taxon>Alphaproteobacteria</taxon>
        <taxon>Rhodobacterales</taxon>
        <taxon>Paracoccaceae</taxon>
        <taxon>Polymorphum</taxon>
    </lineage>
</organism>
<reference evidence="6 7" key="1">
    <citation type="journal article" date="2011" name="J. Bacteriol.">
        <title>Complete genome sequence of Polymorphum gilvum SL003B-26A1T, a crude oil-degrading bacterium from oil-polluted saline soil.</title>
        <authorList>
            <person name="Li S.G."/>
            <person name="Tang Y.Q."/>
            <person name="Nie Y."/>
            <person name="Cai M."/>
            <person name="Wu X.L."/>
        </authorList>
    </citation>
    <scope>NUCLEOTIDE SEQUENCE [LARGE SCALE GENOMIC DNA]</scope>
    <source>
        <strain evidence="7">LMG 25793 / CGMCC 1.9160 / SL003B-26A1</strain>
    </source>
</reference>
<evidence type="ECO:0000313" key="7">
    <source>
        <dbReference type="Proteomes" id="UP000008130"/>
    </source>
</evidence>
<dbReference type="HOGENOM" id="CLU_000445_11_28_5"/>
<gene>
    <name evidence="6" type="ordered locus">SL003B_1801</name>
</gene>
<dbReference type="InterPro" id="IPR000160">
    <property type="entry name" value="GGDEF_dom"/>
</dbReference>
<dbReference type="STRING" id="991905.SL003B_1801"/>
<dbReference type="Pfam" id="PF00072">
    <property type="entry name" value="Response_reg"/>
    <property type="match status" value="1"/>
</dbReference>
<dbReference type="InterPro" id="IPR001789">
    <property type="entry name" value="Sig_transdc_resp-reg_receiver"/>
</dbReference>
<evidence type="ECO:0000256" key="3">
    <source>
        <dbReference type="PROSITE-ProRule" id="PRU00169"/>
    </source>
</evidence>
<dbReference type="InterPro" id="IPR050469">
    <property type="entry name" value="Diguanylate_Cyclase"/>
</dbReference>
<dbReference type="PROSITE" id="PS50887">
    <property type="entry name" value="GGDEF"/>
    <property type="match status" value="1"/>
</dbReference>
<dbReference type="eggNOG" id="COG3706">
    <property type="taxonomic scope" value="Bacteria"/>
</dbReference>
<dbReference type="NCBIfam" id="TIGR00254">
    <property type="entry name" value="GGDEF"/>
    <property type="match status" value="1"/>
</dbReference>
<dbReference type="InterPro" id="IPR029787">
    <property type="entry name" value="Nucleotide_cyclase"/>
</dbReference>
<dbReference type="Gene3D" id="3.30.70.270">
    <property type="match status" value="1"/>
</dbReference>
<dbReference type="InterPro" id="IPR043128">
    <property type="entry name" value="Rev_trsase/Diguanyl_cyclase"/>
</dbReference>
<evidence type="ECO:0000259" key="4">
    <source>
        <dbReference type="PROSITE" id="PS50110"/>
    </source>
</evidence>
<dbReference type="GO" id="GO:0052621">
    <property type="term" value="F:diguanylate cyclase activity"/>
    <property type="evidence" value="ECO:0007669"/>
    <property type="project" value="UniProtKB-EC"/>
</dbReference>
<dbReference type="RefSeq" id="WP_013652545.1">
    <property type="nucleotide sequence ID" value="NC_015259.1"/>
</dbReference>
<dbReference type="PANTHER" id="PTHR45138:SF9">
    <property type="entry name" value="DIGUANYLATE CYCLASE DGCM-RELATED"/>
    <property type="match status" value="1"/>
</dbReference>
<dbReference type="FunFam" id="3.30.70.270:FF:000001">
    <property type="entry name" value="Diguanylate cyclase domain protein"/>
    <property type="match status" value="1"/>
</dbReference>
<dbReference type="Gene3D" id="3.40.50.2300">
    <property type="match status" value="1"/>
</dbReference>
<feature type="domain" description="Response regulatory" evidence="4">
    <location>
        <begin position="2"/>
        <end position="120"/>
    </location>
</feature>
<accession>F2IUZ9</accession>
<sequence length="300" mass="32799">MHIVLVEPSLFGRRTLGNLLEKRGHRVDAFPDAVGALQFIRKVTSVELVLISLEIEGMTGLELCWQCRLIAQEGRSLYIIAMSSCGETEKAIEALDCGADDYVRKAPAPEELFARIRAAERLNMMQRDLVRLATRDPLTELFNRRAFLDAAQKHIRDASDLIPVSVILLDIDHFKAINDAHGHAVGDLVLRAVAEILARSNELAGRLGGEEFAVIEPGCTATQACIRAEVLRADLQRVDVRHADAVIPVTVSLGVAEVPIGREDAFDYALCLADAAMYEAKRLGRNRVVAAGALRGRASA</sequence>
<dbReference type="GO" id="GO:0043709">
    <property type="term" value="P:cell adhesion involved in single-species biofilm formation"/>
    <property type="evidence" value="ECO:0007669"/>
    <property type="project" value="TreeGrafter"/>
</dbReference>
<dbReference type="EMBL" id="CP002568">
    <property type="protein sequence ID" value="ADZ70228.1"/>
    <property type="molecule type" value="Genomic_DNA"/>
</dbReference>
<dbReference type="SUPFAM" id="SSF52172">
    <property type="entry name" value="CheY-like"/>
    <property type="match status" value="1"/>
</dbReference>
<evidence type="ECO:0000313" key="6">
    <source>
        <dbReference type="EMBL" id="ADZ70228.1"/>
    </source>
</evidence>
<evidence type="ECO:0000256" key="2">
    <source>
        <dbReference type="ARBA" id="ARBA00034247"/>
    </source>
</evidence>
<dbReference type="CDD" id="cd00156">
    <property type="entry name" value="REC"/>
    <property type="match status" value="1"/>
</dbReference>
<dbReference type="KEGG" id="pgv:SL003B_1801"/>
<dbReference type="PANTHER" id="PTHR45138">
    <property type="entry name" value="REGULATORY COMPONENTS OF SENSORY TRANSDUCTION SYSTEM"/>
    <property type="match status" value="1"/>
</dbReference>
<dbReference type="EC" id="2.7.7.65" evidence="1"/>
<name>F2IUZ9_POLGS</name>
<comment type="catalytic activity">
    <reaction evidence="2">
        <text>2 GTP = 3',3'-c-di-GMP + 2 diphosphate</text>
        <dbReference type="Rhea" id="RHEA:24898"/>
        <dbReference type="ChEBI" id="CHEBI:33019"/>
        <dbReference type="ChEBI" id="CHEBI:37565"/>
        <dbReference type="ChEBI" id="CHEBI:58805"/>
        <dbReference type="EC" id="2.7.7.65"/>
    </reaction>
</comment>
<dbReference type="CDD" id="cd01949">
    <property type="entry name" value="GGDEF"/>
    <property type="match status" value="1"/>
</dbReference>
<proteinExistence type="predicted"/>
<evidence type="ECO:0000256" key="1">
    <source>
        <dbReference type="ARBA" id="ARBA00012528"/>
    </source>
</evidence>
<dbReference type="Pfam" id="PF00990">
    <property type="entry name" value="GGDEF"/>
    <property type="match status" value="1"/>
</dbReference>
<dbReference type="InterPro" id="IPR011006">
    <property type="entry name" value="CheY-like_superfamily"/>
</dbReference>
<protein>
    <recommendedName>
        <fullName evidence="1">diguanylate cyclase</fullName>
        <ecNumber evidence="1">2.7.7.65</ecNumber>
    </recommendedName>
</protein>
<feature type="domain" description="GGDEF" evidence="5">
    <location>
        <begin position="162"/>
        <end position="293"/>
    </location>
</feature>
<dbReference type="SUPFAM" id="SSF55073">
    <property type="entry name" value="Nucleotide cyclase"/>
    <property type="match status" value="1"/>
</dbReference>
<dbReference type="SMART" id="SM00267">
    <property type="entry name" value="GGDEF"/>
    <property type="match status" value="1"/>
</dbReference>
<dbReference type="GO" id="GO:0000160">
    <property type="term" value="P:phosphorelay signal transduction system"/>
    <property type="evidence" value="ECO:0007669"/>
    <property type="project" value="InterPro"/>
</dbReference>
<dbReference type="PROSITE" id="PS50110">
    <property type="entry name" value="RESPONSE_REGULATORY"/>
    <property type="match status" value="1"/>
</dbReference>
<comment type="caution">
    <text evidence="3">Lacks conserved residue(s) required for the propagation of feature annotation.</text>
</comment>
<dbReference type="SMART" id="SM00448">
    <property type="entry name" value="REC"/>
    <property type="match status" value="1"/>
</dbReference>
<dbReference type="OrthoDB" id="9812260at2"/>
<dbReference type="GO" id="GO:1902201">
    <property type="term" value="P:negative regulation of bacterial-type flagellum-dependent cell motility"/>
    <property type="evidence" value="ECO:0007669"/>
    <property type="project" value="TreeGrafter"/>
</dbReference>